<evidence type="ECO:0000256" key="9">
    <source>
        <dbReference type="ARBA" id="ARBA00025772"/>
    </source>
</evidence>
<evidence type="ECO:0000313" key="13">
    <source>
        <dbReference type="EMBL" id="OWQ92163.1"/>
    </source>
</evidence>
<proteinExistence type="inferred from homology"/>
<dbReference type="GO" id="GO:0015628">
    <property type="term" value="P:protein secretion by the type II secretion system"/>
    <property type="evidence" value="ECO:0007669"/>
    <property type="project" value="InterPro"/>
</dbReference>
<evidence type="ECO:0000256" key="6">
    <source>
        <dbReference type="ARBA" id="ARBA00022692"/>
    </source>
</evidence>
<evidence type="ECO:0000256" key="2">
    <source>
        <dbReference type="ARBA" id="ARBA00021549"/>
    </source>
</evidence>
<gene>
    <name evidence="13" type="ORF">CDN99_07405</name>
</gene>
<evidence type="ECO:0000256" key="5">
    <source>
        <dbReference type="ARBA" id="ARBA00022519"/>
    </source>
</evidence>
<keyword evidence="8 11" id="KW-0472">Membrane</keyword>
<feature type="transmembrane region" description="Helical" evidence="11">
    <location>
        <begin position="16"/>
        <end position="36"/>
    </location>
</feature>
<comment type="similarity">
    <text evidence="9">Belongs to the GSP H family.</text>
</comment>
<dbReference type="PROSITE" id="PS00409">
    <property type="entry name" value="PROKAR_NTER_METHYL"/>
    <property type="match status" value="1"/>
</dbReference>
<dbReference type="Gene3D" id="3.55.40.10">
    <property type="entry name" value="minor pseudopilin epsh domain"/>
    <property type="match status" value="1"/>
</dbReference>
<keyword evidence="7 11" id="KW-1133">Transmembrane helix</keyword>
<dbReference type="InterPro" id="IPR012902">
    <property type="entry name" value="N_methyl_site"/>
</dbReference>
<dbReference type="AlphaFoldDB" id="A0A246JI24"/>
<feature type="domain" description="General secretion pathway GspH" evidence="12">
    <location>
        <begin position="52"/>
        <end position="156"/>
    </location>
</feature>
<evidence type="ECO:0000256" key="8">
    <source>
        <dbReference type="ARBA" id="ARBA00023136"/>
    </source>
</evidence>
<sequence length="186" mass="20015">MPCFPYLAARRRPARGFSLIEAFVGIALVALVAMLAGPDLRDWLWRVRLSNAAQAVLGDLQLARSEALQGARNVIIRFGEDAAGSCYVLHTGPVGACACRMDTPPVCEDSARPIRQMRWHLRPGHATVRSNVPSMLFSGRQGTVSVAGTIDVQVEGIGVVRHVIGITGRVRSCTPDGAMSRLPRCA</sequence>
<dbReference type="RefSeq" id="WP_088384123.1">
    <property type="nucleotide sequence ID" value="NZ_NIOF01000002.1"/>
</dbReference>
<keyword evidence="6 11" id="KW-0812">Transmembrane</keyword>
<reference evidence="13 14" key="1">
    <citation type="journal article" date="2008" name="Int. J. Syst. Evol. Microbiol.">
        <title>Description of Roseateles aquatilis sp. nov. and Roseateles terrae sp. nov., in the class Betaproteobacteria, and emended description of the genus Roseateles.</title>
        <authorList>
            <person name="Gomila M."/>
            <person name="Bowien B."/>
            <person name="Falsen E."/>
            <person name="Moore E.R."/>
            <person name="Lalucat J."/>
        </authorList>
    </citation>
    <scope>NUCLEOTIDE SEQUENCE [LARGE SCALE GENOMIC DNA]</scope>
    <source>
        <strain evidence="13 14">CCUG 48205</strain>
    </source>
</reference>
<comment type="subcellular location">
    <subcellularLocation>
        <location evidence="1">Cell inner membrane</location>
        <topology evidence="1">Single-pass membrane protein</topology>
    </subcellularLocation>
</comment>
<keyword evidence="14" id="KW-1185">Reference proteome</keyword>
<evidence type="ECO:0000256" key="4">
    <source>
        <dbReference type="ARBA" id="ARBA00022481"/>
    </source>
</evidence>
<evidence type="ECO:0000256" key="10">
    <source>
        <dbReference type="ARBA" id="ARBA00030775"/>
    </source>
</evidence>
<accession>A0A246JI24</accession>
<dbReference type="Proteomes" id="UP000197468">
    <property type="component" value="Unassembled WGS sequence"/>
</dbReference>
<organism evidence="13 14">
    <name type="scientific">Roseateles aquatilis</name>
    <dbReference type="NCBI Taxonomy" id="431061"/>
    <lineage>
        <taxon>Bacteria</taxon>
        <taxon>Pseudomonadati</taxon>
        <taxon>Pseudomonadota</taxon>
        <taxon>Betaproteobacteria</taxon>
        <taxon>Burkholderiales</taxon>
        <taxon>Sphaerotilaceae</taxon>
        <taxon>Roseateles</taxon>
    </lineage>
</organism>
<dbReference type="GO" id="GO:0005886">
    <property type="term" value="C:plasma membrane"/>
    <property type="evidence" value="ECO:0007669"/>
    <property type="project" value="UniProtKB-SubCell"/>
</dbReference>
<name>A0A246JI24_9BURK</name>
<dbReference type="SUPFAM" id="SSF54523">
    <property type="entry name" value="Pili subunits"/>
    <property type="match status" value="1"/>
</dbReference>
<keyword evidence="4" id="KW-0488">Methylation</keyword>
<evidence type="ECO:0000256" key="3">
    <source>
        <dbReference type="ARBA" id="ARBA00022475"/>
    </source>
</evidence>
<evidence type="ECO:0000256" key="7">
    <source>
        <dbReference type="ARBA" id="ARBA00022989"/>
    </source>
</evidence>
<dbReference type="Pfam" id="PF12019">
    <property type="entry name" value="GspH"/>
    <property type="match status" value="1"/>
</dbReference>
<evidence type="ECO:0000259" key="12">
    <source>
        <dbReference type="Pfam" id="PF12019"/>
    </source>
</evidence>
<dbReference type="OrthoDB" id="8592199at2"/>
<keyword evidence="3" id="KW-1003">Cell membrane</keyword>
<evidence type="ECO:0000256" key="1">
    <source>
        <dbReference type="ARBA" id="ARBA00004377"/>
    </source>
</evidence>
<dbReference type="GO" id="GO:0015627">
    <property type="term" value="C:type II protein secretion system complex"/>
    <property type="evidence" value="ECO:0007669"/>
    <property type="project" value="InterPro"/>
</dbReference>
<evidence type="ECO:0000313" key="14">
    <source>
        <dbReference type="Proteomes" id="UP000197468"/>
    </source>
</evidence>
<protein>
    <recommendedName>
        <fullName evidence="2">Type II secretion system protein H</fullName>
    </recommendedName>
    <alternativeName>
        <fullName evidence="10">General secretion pathway protein H</fullName>
    </alternativeName>
</protein>
<dbReference type="EMBL" id="NIOF01000002">
    <property type="protein sequence ID" value="OWQ92163.1"/>
    <property type="molecule type" value="Genomic_DNA"/>
</dbReference>
<dbReference type="InterPro" id="IPR022346">
    <property type="entry name" value="T2SS_GspH"/>
</dbReference>
<comment type="caution">
    <text evidence="13">The sequence shown here is derived from an EMBL/GenBank/DDBJ whole genome shotgun (WGS) entry which is preliminary data.</text>
</comment>
<keyword evidence="5" id="KW-0997">Cell inner membrane</keyword>
<evidence type="ECO:0000256" key="11">
    <source>
        <dbReference type="SAM" id="Phobius"/>
    </source>
</evidence>
<dbReference type="InterPro" id="IPR045584">
    <property type="entry name" value="Pilin-like"/>
</dbReference>